<evidence type="ECO:0000313" key="1">
    <source>
        <dbReference type="EMBL" id="CAG8836709.1"/>
    </source>
</evidence>
<name>A0ACA9SFA8_9GLOM</name>
<dbReference type="Proteomes" id="UP000789920">
    <property type="component" value="Unassembled WGS sequence"/>
</dbReference>
<dbReference type="EMBL" id="CAJVQC010115525">
    <property type="protein sequence ID" value="CAG8836709.1"/>
    <property type="molecule type" value="Genomic_DNA"/>
</dbReference>
<feature type="non-terminal residue" evidence="1">
    <location>
        <position position="61"/>
    </location>
</feature>
<protein>
    <submittedName>
        <fullName evidence="1">16080_t:CDS:1</fullName>
    </submittedName>
</protein>
<comment type="caution">
    <text evidence="1">The sequence shown here is derived from an EMBL/GenBank/DDBJ whole genome shotgun (WGS) entry which is preliminary data.</text>
</comment>
<gene>
    <name evidence="1" type="ORF">RPERSI_LOCUS30030</name>
</gene>
<reference evidence="1" key="1">
    <citation type="submission" date="2021-06" db="EMBL/GenBank/DDBJ databases">
        <authorList>
            <person name="Kallberg Y."/>
            <person name="Tangrot J."/>
            <person name="Rosling A."/>
        </authorList>
    </citation>
    <scope>NUCLEOTIDE SEQUENCE</scope>
    <source>
        <strain evidence="1">MA461A</strain>
    </source>
</reference>
<proteinExistence type="predicted"/>
<evidence type="ECO:0000313" key="2">
    <source>
        <dbReference type="Proteomes" id="UP000789920"/>
    </source>
</evidence>
<keyword evidence="2" id="KW-1185">Reference proteome</keyword>
<sequence>MQHIKTNTALVAIARQTARNLLGAKSSTTVLGHHATSGFSNRGAKTSTNATTSTNMSRRPY</sequence>
<organism evidence="1 2">
    <name type="scientific">Racocetra persica</name>
    <dbReference type="NCBI Taxonomy" id="160502"/>
    <lineage>
        <taxon>Eukaryota</taxon>
        <taxon>Fungi</taxon>
        <taxon>Fungi incertae sedis</taxon>
        <taxon>Mucoromycota</taxon>
        <taxon>Glomeromycotina</taxon>
        <taxon>Glomeromycetes</taxon>
        <taxon>Diversisporales</taxon>
        <taxon>Gigasporaceae</taxon>
        <taxon>Racocetra</taxon>
    </lineage>
</organism>
<accession>A0ACA9SFA8</accession>